<dbReference type="InterPro" id="IPR029062">
    <property type="entry name" value="Class_I_gatase-like"/>
</dbReference>
<evidence type="ECO:0000313" key="3">
    <source>
        <dbReference type="Proteomes" id="UP000316330"/>
    </source>
</evidence>
<accession>A0A559JSV8</accession>
<dbReference type="EMBL" id="VNJJ01000002">
    <property type="protein sequence ID" value="TVY02974.1"/>
    <property type="molecule type" value="Genomic_DNA"/>
</dbReference>
<comment type="caution">
    <text evidence="2">The sequence shown here is derived from an EMBL/GenBank/DDBJ whole genome shotgun (WGS) entry which is preliminary data.</text>
</comment>
<gene>
    <name evidence="2" type="ORF">FPZ45_03530</name>
</gene>
<dbReference type="AlphaFoldDB" id="A0A559JSV8"/>
<dbReference type="Proteomes" id="UP000316330">
    <property type="component" value="Unassembled WGS sequence"/>
</dbReference>
<proteinExistence type="predicted"/>
<evidence type="ECO:0000259" key="1">
    <source>
        <dbReference type="Pfam" id="PF08532"/>
    </source>
</evidence>
<dbReference type="Gene3D" id="3.40.50.880">
    <property type="match status" value="1"/>
</dbReference>
<reference evidence="2 3" key="1">
    <citation type="submission" date="2019-07" db="EMBL/GenBank/DDBJ databases">
        <authorList>
            <person name="Kim J."/>
        </authorList>
    </citation>
    <scope>NUCLEOTIDE SEQUENCE [LARGE SCALE GENOMIC DNA]</scope>
    <source>
        <strain evidence="2 3">G13</strain>
    </source>
</reference>
<feature type="domain" description="Beta-galactosidase trimerisation" evidence="1">
    <location>
        <begin position="432"/>
        <end position="503"/>
    </location>
</feature>
<dbReference type="InterPro" id="IPR028212">
    <property type="entry name" value="GHL6"/>
</dbReference>
<evidence type="ECO:0000313" key="2">
    <source>
        <dbReference type="EMBL" id="TVY02974.1"/>
    </source>
</evidence>
<dbReference type="Pfam" id="PF14871">
    <property type="entry name" value="GHL6"/>
    <property type="match status" value="1"/>
</dbReference>
<sequence>MTDNWMRDTYRKLHLDYHQPPWMGNVAGAFTKEEAQKQVALFQKAKIEAVSFFAYDHYGQAFYPSRIAPIHPGLKGDYTGLMTEALREAGLRVTLYLAALTSAHLHATHEDWLVRTETNHAPKGAWLQEEASHLCVNSPFVDEFMVPLIKETIERHQPDAVWIDAGAWMIDTPCWCVHCQERYRADTGLNLPSSPAPKPNDELADESWLKWRLWKRSRINVYINKLVAAVREASPKTLIADNNLGKYFTGVPQWKEGKVERWLSPQDFGVDYLSCDPVAMGGNHEVVLSREGRYQSTIGLPYEYMNERFHAWGEWQCRPLLDWKLEAATMISVGARCVFADQPYPNGLVEPRVYEDLREVYSFVEEREPFVKGAVPVPDVAILASLGANTVGPAGGALWGRVSAWADMGEQRVDRVDGAHLMFVELGLQHLIYDEINLKKAMDRQRLIVVPDQLLLDDETIHALKDYVKNGGRLLVTGRSGLYRADGTIRESDPLADVLGLERTAEQVSPIHYLKAGHSLSGGSPWADIPLQAWGAASEVNLQGAEVLADSWGPVTDVWKDGVKSKANWQHYTVFGAAPIGDDREGPALTQHRYGLGTAVYLNVDLFALYYQEGHRLIRQWILAIVDRLYADEQRKVAVQKPLHVEVSLMEQPHLDRQIVHLTNFFSQKRPGNTVHNEEILPVNNIKVSLTLGNRQVERVTLEPEGLELSYKQKDGSIDIVVPQLDIHAMLCVQLSKEE</sequence>
<dbReference type="InterPro" id="IPR013738">
    <property type="entry name" value="Beta_galactosidase_Trimer"/>
</dbReference>
<protein>
    <submittedName>
        <fullName evidence="2">Family 10 glycosylhydrolase</fullName>
    </submittedName>
</protein>
<dbReference type="InterPro" id="IPR017853">
    <property type="entry name" value="GH"/>
</dbReference>
<name>A0A559JSV8_9BACL</name>
<dbReference type="CDD" id="cd03143">
    <property type="entry name" value="A4_beta-galactosidase_middle_domain"/>
    <property type="match status" value="1"/>
</dbReference>
<dbReference type="Gene3D" id="3.20.20.80">
    <property type="entry name" value="Glycosidases"/>
    <property type="match status" value="1"/>
</dbReference>
<keyword evidence="2" id="KW-0378">Hydrolase</keyword>
<dbReference type="SUPFAM" id="SSF51445">
    <property type="entry name" value="(Trans)glycosidases"/>
    <property type="match status" value="1"/>
</dbReference>
<dbReference type="GO" id="GO:0005975">
    <property type="term" value="P:carbohydrate metabolic process"/>
    <property type="evidence" value="ECO:0007669"/>
    <property type="project" value="InterPro"/>
</dbReference>
<dbReference type="OrthoDB" id="9780891at2"/>
<dbReference type="RefSeq" id="WP_144698508.1">
    <property type="nucleotide sequence ID" value="NZ_VNJJ01000002.1"/>
</dbReference>
<organism evidence="2 3">
    <name type="scientific">Cohnella terricola</name>
    <dbReference type="NCBI Taxonomy" id="1289167"/>
    <lineage>
        <taxon>Bacteria</taxon>
        <taxon>Bacillati</taxon>
        <taxon>Bacillota</taxon>
        <taxon>Bacilli</taxon>
        <taxon>Bacillales</taxon>
        <taxon>Paenibacillaceae</taxon>
        <taxon>Cohnella</taxon>
    </lineage>
</organism>
<dbReference type="Pfam" id="PF08532">
    <property type="entry name" value="Glyco_hydro_42M"/>
    <property type="match status" value="1"/>
</dbReference>
<keyword evidence="3" id="KW-1185">Reference proteome</keyword>
<dbReference type="GO" id="GO:0004565">
    <property type="term" value="F:beta-galactosidase activity"/>
    <property type="evidence" value="ECO:0007669"/>
    <property type="project" value="InterPro"/>
</dbReference>
<dbReference type="SUPFAM" id="SSF52317">
    <property type="entry name" value="Class I glutamine amidotransferase-like"/>
    <property type="match status" value="1"/>
</dbReference>